<evidence type="ECO:0000313" key="2">
    <source>
        <dbReference type="EMBL" id="OAM91679.1"/>
    </source>
</evidence>
<dbReference type="EMBL" id="LRRQ01000016">
    <property type="protein sequence ID" value="OAM91679.1"/>
    <property type="molecule type" value="Genomic_DNA"/>
</dbReference>
<dbReference type="RefSeq" id="WP_068768562.1">
    <property type="nucleotide sequence ID" value="NZ_CP109796.1"/>
</dbReference>
<evidence type="ECO:0000313" key="3">
    <source>
        <dbReference type="Proteomes" id="UP000078486"/>
    </source>
</evidence>
<dbReference type="STRING" id="1184151.AW736_01760"/>
<feature type="compositionally biased region" description="Pro residues" evidence="1">
    <location>
        <begin position="193"/>
        <end position="207"/>
    </location>
</feature>
<accession>A0A178IQM1</accession>
<reference evidence="2 3" key="1">
    <citation type="submission" date="2016-01" db="EMBL/GenBank/DDBJ databases">
        <title>High potential of lignocellulose degradation of a new Verrucomicrobia species.</title>
        <authorList>
            <person name="Wang Y."/>
            <person name="Shi Y."/>
            <person name="Qiu Z."/>
            <person name="Liu S."/>
            <person name="Yang H."/>
        </authorList>
    </citation>
    <scope>NUCLEOTIDE SEQUENCE [LARGE SCALE GENOMIC DNA]</scope>
    <source>
        <strain evidence="2 3">TSB47</strain>
    </source>
</reference>
<dbReference type="Proteomes" id="UP000078486">
    <property type="component" value="Unassembled WGS sequence"/>
</dbReference>
<protein>
    <submittedName>
        <fullName evidence="2">Uncharacterized protein</fullName>
    </submittedName>
</protein>
<evidence type="ECO:0000256" key="1">
    <source>
        <dbReference type="SAM" id="MobiDB-lite"/>
    </source>
</evidence>
<name>A0A178IQM1_9BACT</name>
<feature type="compositionally biased region" description="Basic residues" evidence="1">
    <location>
        <begin position="208"/>
        <end position="219"/>
    </location>
</feature>
<keyword evidence="3" id="KW-1185">Reference proteome</keyword>
<proteinExistence type="predicted"/>
<comment type="caution">
    <text evidence="2">The sequence shown here is derived from an EMBL/GenBank/DDBJ whole genome shotgun (WGS) entry which is preliminary data.</text>
</comment>
<feature type="region of interest" description="Disordered" evidence="1">
    <location>
        <begin position="177"/>
        <end position="219"/>
    </location>
</feature>
<dbReference type="AlphaFoldDB" id="A0A178IQM1"/>
<gene>
    <name evidence="2" type="ORF">AW736_01760</name>
</gene>
<sequence>MNRNYLYITFSGCAVAKPRLLSTAAKGARPRHHTLKSTLIARIGKHSPDWNSVWDWLLKITGQNDSILCIQLPWFPIPENPGNGGQTRELKYKKLTIRWSPATGEFSLVPAPFTGEPHPLPCLTAFLPKNYPGEAMGFQYILNPDHPALVKDIGDTLEFNPAEHPEIHQQLLEEFGGMCGLPGPKSKTEAAPARPPAPRAPARPPRQPSKHVTLHPQKL</sequence>
<organism evidence="2 3">
    <name type="scientific">Termitidicoccus mucosus</name>
    <dbReference type="NCBI Taxonomy" id="1184151"/>
    <lineage>
        <taxon>Bacteria</taxon>
        <taxon>Pseudomonadati</taxon>
        <taxon>Verrucomicrobiota</taxon>
        <taxon>Opitutia</taxon>
        <taxon>Opitutales</taxon>
        <taxon>Opitutaceae</taxon>
        <taxon>Termitidicoccus</taxon>
    </lineage>
</organism>